<dbReference type="EMBL" id="JADCUA010000004">
    <property type="protein sequence ID" value="KAH9840569.1"/>
    <property type="molecule type" value="Genomic_DNA"/>
</dbReference>
<keyword evidence="5" id="KW-1185">Reference proteome</keyword>
<reference evidence="3 4" key="1">
    <citation type="submission" date="2019-01" db="EMBL/GenBank/DDBJ databases">
        <title>Genome sequencing of the rare red list fungi Fomitopsis rosea.</title>
        <authorList>
            <person name="Buettner E."/>
            <person name="Kellner H."/>
        </authorList>
    </citation>
    <scope>NUCLEOTIDE SEQUENCE [LARGE SCALE GENOMIC DNA]</scope>
    <source>
        <strain evidence="3 4">DSM 105464</strain>
    </source>
</reference>
<sequence>MKFASLRTFAIAGFATLQTVSAVQWIQYTDANCIGSLIDVGSNTGGDATCIQQTGDSIYFEASRGGVECTMNVYNDLACSQFAYTIGDGCQDFGGFRKSVLVTC</sequence>
<keyword evidence="1" id="KW-0732">Signal</keyword>
<evidence type="ECO:0000313" key="2">
    <source>
        <dbReference type="EMBL" id="KAH9840569.1"/>
    </source>
</evidence>
<name>A0A4Y9Y6A1_9APHY</name>
<proteinExistence type="predicted"/>
<gene>
    <name evidence="2" type="ORF">C8Q71DRAFT_413673</name>
    <name evidence="3" type="ORF">EVJ58_g6667</name>
</gene>
<evidence type="ECO:0000313" key="4">
    <source>
        <dbReference type="Proteomes" id="UP000298390"/>
    </source>
</evidence>
<evidence type="ECO:0000313" key="5">
    <source>
        <dbReference type="Proteomes" id="UP000814176"/>
    </source>
</evidence>
<comment type="caution">
    <text evidence="3">The sequence shown here is derived from an EMBL/GenBank/DDBJ whole genome shotgun (WGS) entry which is preliminary data.</text>
</comment>
<organism evidence="3 4">
    <name type="scientific">Rhodofomes roseus</name>
    <dbReference type="NCBI Taxonomy" id="34475"/>
    <lineage>
        <taxon>Eukaryota</taxon>
        <taxon>Fungi</taxon>
        <taxon>Dikarya</taxon>
        <taxon>Basidiomycota</taxon>
        <taxon>Agaricomycotina</taxon>
        <taxon>Agaricomycetes</taxon>
        <taxon>Polyporales</taxon>
        <taxon>Rhodofomes</taxon>
    </lineage>
</organism>
<dbReference type="AlphaFoldDB" id="A0A4Y9Y6A1"/>
<dbReference type="Proteomes" id="UP000298390">
    <property type="component" value="Unassembled WGS sequence"/>
</dbReference>
<reference evidence="2 5" key="2">
    <citation type="journal article" date="2021" name="Environ. Microbiol.">
        <title>Gene family expansions and transcriptome signatures uncover fungal adaptations to wood decay.</title>
        <authorList>
            <person name="Hage H."/>
            <person name="Miyauchi S."/>
            <person name="Viragh M."/>
            <person name="Drula E."/>
            <person name="Min B."/>
            <person name="Chaduli D."/>
            <person name="Navarro D."/>
            <person name="Favel A."/>
            <person name="Norest M."/>
            <person name="Lesage-Meessen L."/>
            <person name="Balint B."/>
            <person name="Merenyi Z."/>
            <person name="de Eugenio L."/>
            <person name="Morin E."/>
            <person name="Martinez A.T."/>
            <person name="Baldrian P."/>
            <person name="Stursova M."/>
            <person name="Martinez M.J."/>
            <person name="Novotny C."/>
            <person name="Magnuson J.K."/>
            <person name="Spatafora J.W."/>
            <person name="Maurice S."/>
            <person name="Pangilinan J."/>
            <person name="Andreopoulos W."/>
            <person name="LaButti K."/>
            <person name="Hundley H."/>
            <person name="Na H."/>
            <person name="Kuo A."/>
            <person name="Barry K."/>
            <person name="Lipzen A."/>
            <person name="Henrissat B."/>
            <person name="Riley R."/>
            <person name="Ahrendt S."/>
            <person name="Nagy L.G."/>
            <person name="Grigoriev I.V."/>
            <person name="Martin F."/>
            <person name="Rosso M.N."/>
        </authorList>
    </citation>
    <scope>NUCLEOTIDE SEQUENCE [LARGE SCALE GENOMIC DNA]</scope>
    <source>
        <strain evidence="2 5">CIRM-BRFM 1785</strain>
    </source>
</reference>
<feature type="signal peptide" evidence="1">
    <location>
        <begin position="1"/>
        <end position="22"/>
    </location>
</feature>
<accession>A0A4Y9Y6A1</accession>
<dbReference type="RefSeq" id="XP_047782035.1">
    <property type="nucleotide sequence ID" value="XM_047918405.1"/>
</dbReference>
<evidence type="ECO:0000313" key="3">
    <source>
        <dbReference type="EMBL" id="TFY58026.1"/>
    </source>
</evidence>
<evidence type="ECO:0000256" key="1">
    <source>
        <dbReference type="SAM" id="SignalP"/>
    </source>
</evidence>
<dbReference type="GeneID" id="71999137"/>
<dbReference type="EMBL" id="SEKV01000385">
    <property type="protein sequence ID" value="TFY58026.1"/>
    <property type="molecule type" value="Genomic_DNA"/>
</dbReference>
<dbReference type="Proteomes" id="UP000814176">
    <property type="component" value="Unassembled WGS sequence"/>
</dbReference>
<protein>
    <submittedName>
        <fullName evidence="3">Uncharacterized protein</fullName>
    </submittedName>
</protein>
<feature type="chain" id="PRO_5021247666" evidence="1">
    <location>
        <begin position="23"/>
        <end position="104"/>
    </location>
</feature>